<feature type="compositionally biased region" description="Basic residues" evidence="1">
    <location>
        <begin position="235"/>
        <end position="244"/>
    </location>
</feature>
<evidence type="ECO:0000256" key="1">
    <source>
        <dbReference type="SAM" id="MobiDB-lite"/>
    </source>
</evidence>
<dbReference type="Proteomes" id="UP001642540">
    <property type="component" value="Unassembled WGS sequence"/>
</dbReference>
<feature type="compositionally biased region" description="Low complexity" evidence="1">
    <location>
        <begin position="692"/>
        <end position="704"/>
    </location>
</feature>
<protein>
    <recommendedName>
        <fullName evidence="4">AT-rich interactive domain-containing protein 5B</fullName>
    </recommendedName>
</protein>
<comment type="caution">
    <text evidence="2">The sequence shown here is derived from an EMBL/GenBank/DDBJ whole genome shotgun (WGS) entry which is preliminary data.</text>
</comment>
<keyword evidence="3" id="KW-1185">Reference proteome</keyword>
<evidence type="ECO:0008006" key="4">
    <source>
        <dbReference type="Google" id="ProtNLM"/>
    </source>
</evidence>
<feature type="region of interest" description="Disordered" evidence="1">
    <location>
        <begin position="235"/>
        <end position="289"/>
    </location>
</feature>
<evidence type="ECO:0000313" key="2">
    <source>
        <dbReference type="EMBL" id="CAL8114938.1"/>
    </source>
</evidence>
<proteinExistence type="predicted"/>
<organism evidence="2 3">
    <name type="scientific">Orchesella dallaii</name>
    <dbReference type="NCBI Taxonomy" id="48710"/>
    <lineage>
        <taxon>Eukaryota</taxon>
        <taxon>Metazoa</taxon>
        <taxon>Ecdysozoa</taxon>
        <taxon>Arthropoda</taxon>
        <taxon>Hexapoda</taxon>
        <taxon>Collembola</taxon>
        <taxon>Entomobryomorpha</taxon>
        <taxon>Entomobryoidea</taxon>
        <taxon>Orchesellidae</taxon>
        <taxon>Orchesellinae</taxon>
        <taxon>Orchesella</taxon>
    </lineage>
</organism>
<dbReference type="PANTHER" id="PTHR13964">
    <property type="entry name" value="RBP-RELATED"/>
    <property type="match status" value="1"/>
</dbReference>
<feature type="region of interest" description="Disordered" evidence="1">
    <location>
        <begin position="596"/>
        <end position="619"/>
    </location>
</feature>
<dbReference type="PANTHER" id="PTHR13964:SF44">
    <property type="entry name" value="ARID DOMAIN-CONTAINING PROTEIN"/>
    <property type="match status" value="1"/>
</dbReference>
<reference evidence="2 3" key="1">
    <citation type="submission" date="2024-08" db="EMBL/GenBank/DDBJ databases">
        <authorList>
            <person name="Cucini C."/>
            <person name="Frati F."/>
        </authorList>
    </citation>
    <scope>NUCLEOTIDE SEQUENCE [LARGE SCALE GENOMIC DNA]</scope>
</reference>
<sequence length="850" mass="94150">MSSLKDKEFQMVGCLGKHASYTFYKSIRIGERILSLASFFPVRIWPDSAILSIAEVQLLWKDRNECLCSLRLYFLPENTPFGRFSFHGEDEVIALQDKVIIRASDLMTWIVDEGDWDWGFVTPFIKQEKQNNILSKAFMSEKYLKDEKYMEFIEPRSNSVVVMNYERYVRLRSVLKRLEGSPDSLSWFKHPLVMAIGGLALGPNCRILFAREVFDHPELDDHELLCNHLAPKLKGRPRKQRRTRNPSMGSVSNESESSSTGSCGSTDKGKQRKPLNGMSAHPNVDKDIRIPTVPLARAAKMLEEEGPEGVHKELIFGSNSNGLQILKVDSSQLKNGQISGHDGNSGVTCGGSFVKRSYNQVGSNKRGTCGATGSAMNILDAKPHMLGPGLSELAQKLKRSNALQILAIQPPHGSGRDVGLEYDLHQLKRMKMDPNMKQPARINSDLFIDPLNTGPYTSRKHTIYCAPMIDKVISKTHEVVKHVVGSTHSQKSTTGFKIPAIPPKPQKQPVVTSQIDAEAKVITAKPGYTNSPYKAQNQLYWNVAAERLEYSDGAPAPLTSKDPLDYSVRKRHLPSQPIRRNPAPVQTPETDLLDLTIRPSSSSGRHNLYSRSMTDIPPPNAMDKLGLQLTSEVTLFPSHPLMGKVKEASHSKPAQLSKSSATAVSSNKHQDSIPGTSRKPIRSPSTSNIMHGASGVNAVGSGSSKEIPMRHHSQHHYPNHLNTKSMFGAPDRSIIPGLSPSQGHSGSAITIKPMTADEKYAAKINEQFEKVYQSIPGPQFLTPSSYVPKVDPAYLSLLTNPFLMNPQTLMSIPGAMEQFQMYKDLFQQSGIPQFPLQWPPQGPGNDRASK</sequence>
<dbReference type="EMBL" id="CAXLJM020000051">
    <property type="protein sequence ID" value="CAL8114938.1"/>
    <property type="molecule type" value="Genomic_DNA"/>
</dbReference>
<dbReference type="InterPro" id="IPR051232">
    <property type="entry name" value="ARID/SWI1_ChromRemod"/>
</dbReference>
<feature type="region of interest" description="Disordered" evidence="1">
    <location>
        <begin position="645"/>
        <end position="720"/>
    </location>
</feature>
<accession>A0ABP1R2D5</accession>
<feature type="compositionally biased region" description="Polar residues" evidence="1">
    <location>
        <begin position="598"/>
        <end position="613"/>
    </location>
</feature>
<evidence type="ECO:0000313" key="3">
    <source>
        <dbReference type="Proteomes" id="UP001642540"/>
    </source>
</evidence>
<name>A0ABP1R2D5_9HEXA</name>
<gene>
    <name evidence="2" type="ORF">ODALV1_LOCUS16668</name>
</gene>
<feature type="compositionally biased region" description="Low complexity" evidence="1">
    <location>
        <begin position="247"/>
        <end position="265"/>
    </location>
</feature>
<feature type="compositionally biased region" description="Polar residues" evidence="1">
    <location>
        <begin position="652"/>
        <end position="667"/>
    </location>
</feature>